<dbReference type="AlphaFoldDB" id="A0A371F126"/>
<evidence type="ECO:0000313" key="3">
    <source>
        <dbReference type="Proteomes" id="UP000257109"/>
    </source>
</evidence>
<protein>
    <submittedName>
        <fullName evidence="2">Uncharacterized protein</fullName>
    </submittedName>
</protein>
<organism evidence="2 3">
    <name type="scientific">Mucuna pruriens</name>
    <name type="common">Velvet bean</name>
    <name type="synonym">Dolichos pruriens</name>
    <dbReference type="NCBI Taxonomy" id="157652"/>
    <lineage>
        <taxon>Eukaryota</taxon>
        <taxon>Viridiplantae</taxon>
        <taxon>Streptophyta</taxon>
        <taxon>Embryophyta</taxon>
        <taxon>Tracheophyta</taxon>
        <taxon>Spermatophyta</taxon>
        <taxon>Magnoliopsida</taxon>
        <taxon>eudicotyledons</taxon>
        <taxon>Gunneridae</taxon>
        <taxon>Pentapetalae</taxon>
        <taxon>rosids</taxon>
        <taxon>fabids</taxon>
        <taxon>Fabales</taxon>
        <taxon>Fabaceae</taxon>
        <taxon>Papilionoideae</taxon>
        <taxon>50 kb inversion clade</taxon>
        <taxon>NPAAA clade</taxon>
        <taxon>indigoferoid/millettioid clade</taxon>
        <taxon>Phaseoleae</taxon>
        <taxon>Mucuna</taxon>
    </lineage>
</organism>
<sequence length="88" mass="10005">MLAHLVLSSTQVGQSLNDNTSSPPPSIELKPLPNHLKYSNLDAEQQLLEDKLLQVLRQHKKAIGWKLFDLPRINPSICMHRILIEEEA</sequence>
<dbReference type="EMBL" id="QJKJ01011140">
    <property type="protein sequence ID" value="RDX71914.1"/>
    <property type="molecule type" value="Genomic_DNA"/>
</dbReference>
<feature type="compositionally biased region" description="Polar residues" evidence="1">
    <location>
        <begin position="7"/>
        <end position="21"/>
    </location>
</feature>
<accession>A0A371F126</accession>
<keyword evidence="3" id="KW-1185">Reference proteome</keyword>
<name>A0A371F126_MUCPR</name>
<reference evidence="2" key="1">
    <citation type="submission" date="2018-05" db="EMBL/GenBank/DDBJ databases">
        <title>Draft genome of Mucuna pruriens seed.</title>
        <authorList>
            <person name="Nnadi N.E."/>
            <person name="Vos R."/>
            <person name="Hasami M.H."/>
            <person name="Devisetty U.K."/>
            <person name="Aguiy J.C."/>
        </authorList>
    </citation>
    <scope>NUCLEOTIDE SEQUENCE [LARGE SCALE GENOMIC DNA]</scope>
    <source>
        <strain evidence="2">JCA_2017</strain>
    </source>
</reference>
<evidence type="ECO:0000313" key="2">
    <source>
        <dbReference type="EMBL" id="RDX71914.1"/>
    </source>
</evidence>
<dbReference type="Proteomes" id="UP000257109">
    <property type="component" value="Unassembled WGS sequence"/>
</dbReference>
<comment type="caution">
    <text evidence="2">The sequence shown here is derived from an EMBL/GenBank/DDBJ whole genome shotgun (WGS) entry which is preliminary data.</text>
</comment>
<dbReference type="OrthoDB" id="1752182at2759"/>
<feature type="non-terminal residue" evidence="2">
    <location>
        <position position="1"/>
    </location>
</feature>
<evidence type="ECO:0000256" key="1">
    <source>
        <dbReference type="SAM" id="MobiDB-lite"/>
    </source>
</evidence>
<gene>
    <name evidence="2" type="ORF">CR513_48676</name>
</gene>
<feature type="region of interest" description="Disordered" evidence="1">
    <location>
        <begin position="1"/>
        <end position="31"/>
    </location>
</feature>
<proteinExistence type="predicted"/>